<feature type="compositionally biased region" description="Pro residues" evidence="3">
    <location>
        <begin position="123"/>
        <end position="136"/>
    </location>
</feature>
<dbReference type="GO" id="GO:0034063">
    <property type="term" value="P:stress granule assembly"/>
    <property type="evidence" value="ECO:0007669"/>
    <property type="project" value="TreeGrafter"/>
</dbReference>
<dbReference type="InterPro" id="IPR025768">
    <property type="entry name" value="TFG_box"/>
</dbReference>
<feature type="compositionally biased region" description="Basic and acidic residues" evidence="3">
    <location>
        <begin position="495"/>
        <end position="519"/>
    </location>
</feature>
<dbReference type="InterPro" id="IPR047575">
    <property type="entry name" value="Sm"/>
</dbReference>
<dbReference type="InterPro" id="IPR025609">
    <property type="entry name" value="Lsm14-like_N"/>
</dbReference>
<dbReference type="Gene3D" id="2.30.30.100">
    <property type="match status" value="1"/>
</dbReference>
<feature type="compositionally biased region" description="Low complexity" evidence="3">
    <location>
        <begin position="137"/>
        <end position="150"/>
    </location>
</feature>
<feature type="domain" description="Sm" evidence="7">
    <location>
        <begin position="11"/>
        <end position="94"/>
    </location>
</feature>
<dbReference type="PROSITE" id="PS51512">
    <property type="entry name" value="DFDF"/>
    <property type="match status" value="1"/>
</dbReference>
<dbReference type="GO" id="GO:0033962">
    <property type="term" value="P:P-body assembly"/>
    <property type="evidence" value="ECO:0007669"/>
    <property type="project" value="TreeGrafter"/>
</dbReference>
<feature type="region of interest" description="Disordered" evidence="3">
    <location>
        <begin position="440"/>
        <end position="581"/>
    </location>
</feature>
<dbReference type="InterPro" id="IPR019050">
    <property type="entry name" value="FDF_dom"/>
</dbReference>
<feature type="domain" description="DFDF" evidence="4">
    <location>
        <begin position="406"/>
        <end position="442"/>
    </location>
</feature>
<feature type="region of interest" description="Disordered" evidence="3">
    <location>
        <begin position="320"/>
        <end position="339"/>
    </location>
</feature>
<protein>
    <submittedName>
        <fullName evidence="8">Putative g2 m phase checkpoint control protein</fullName>
    </submittedName>
</protein>
<dbReference type="Pfam" id="PF12701">
    <property type="entry name" value="LSM14"/>
    <property type="match status" value="1"/>
</dbReference>
<evidence type="ECO:0000256" key="1">
    <source>
        <dbReference type="PROSITE-ProRule" id="PRU00846"/>
    </source>
</evidence>
<gene>
    <name evidence="8" type="ORF">UCRPC4_g04914</name>
</gene>
<comment type="caution">
    <text evidence="8">The sequence shown here is derived from an EMBL/GenBank/DDBJ whole genome shotgun (WGS) entry which is preliminary data.</text>
</comment>
<evidence type="ECO:0000256" key="3">
    <source>
        <dbReference type="SAM" id="MobiDB-lite"/>
    </source>
</evidence>
<dbReference type="PANTHER" id="PTHR13586">
    <property type="entry name" value="SCD6 PROTEIN-RELATED"/>
    <property type="match status" value="1"/>
</dbReference>
<feature type="compositionally biased region" description="Low complexity" evidence="3">
    <location>
        <begin position="236"/>
        <end position="248"/>
    </location>
</feature>
<accession>A0A0G2GNQ1</accession>
<dbReference type="PROSITE" id="PS51513">
    <property type="entry name" value="FFD"/>
    <property type="match status" value="1"/>
</dbReference>
<feature type="compositionally biased region" description="Low complexity" evidence="3">
    <location>
        <begin position="568"/>
        <end position="581"/>
    </location>
</feature>
<dbReference type="AlphaFoldDB" id="A0A0G2GNQ1"/>
<sequence length="581" mass="60388">MPSRAELKTATVIMDMDHLIGQKFSLISKSEIRYVGILHAINPEQSTIALEQVFSFGTEDRKHGAEFVAPSNQKFDYIVFRGSDVKDIKVAEDQKENEQPRLPNVPNDPAILNSSRPPTSSQGPPPPNQSQPPQGFPPQQQFPGYYNPYGYGPPPPGNFRPGPGFPPYGPPPGATPGGPPGWFNAPQNPFPQPPGFGQGPGSFAPPGQRGPPGPPQPPQGPQQKTTSELPVDVPDSSKAATPKASTPSAPTPPVESKPSVADVVRSTAGTGPTHAVRQPLSAPKAPVPAASKRGVIPAIPAIPVAQKAAPPIPTATNGAVAKPVAAVPTTKPAVSSNTAMAEANRQATAAVAAAMAKLPQAGSTAKPPNQTNPVEELTQSFGQIRTADAAVPRGRGRGRGASRNFTQGRKVEVPKDDYDFETANAKFNKEDLIKEAIASGSPIGESAPDGNSNGILDSAPTNGIERKDSIPSSVSGTNAQAYNRSSSFFDNISSELKDREDAKAEGGRGRRGEEIKKNIETFGQGSVDGGFRGGYRGRGRGRGFGRGGPRGYGGGRGSGYRGRGRGGAETFAAAAAPAQSS</sequence>
<dbReference type="EMBL" id="LCWF01000121">
    <property type="protein sequence ID" value="KKY18445.1"/>
    <property type="molecule type" value="Genomic_DNA"/>
</dbReference>
<feature type="domain" description="FFD box profile" evidence="5">
    <location>
        <begin position="480"/>
        <end position="496"/>
    </location>
</feature>
<dbReference type="SUPFAM" id="SSF50182">
    <property type="entry name" value="Sm-like ribonucleoproteins"/>
    <property type="match status" value="1"/>
</dbReference>
<reference evidence="8 9" key="1">
    <citation type="submission" date="2015-05" db="EMBL/GenBank/DDBJ databases">
        <title>Distinctive expansion of gene families associated with plant cell wall degradation and secondary metabolism in the genomes of grapevine trunk pathogens.</title>
        <authorList>
            <person name="Lawrence D.P."/>
            <person name="Travadon R."/>
            <person name="Rolshausen P.E."/>
            <person name="Baumgartner K."/>
        </authorList>
    </citation>
    <scope>NUCLEOTIDE SEQUENCE [LARGE SCALE GENOMIC DNA]</scope>
    <source>
        <strain evidence="8">UCRPC4</strain>
    </source>
</reference>
<evidence type="ECO:0000256" key="2">
    <source>
        <dbReference type="PROSITE-ProRule" id="PRU00869"/>
    </source>
</evidence>
<organism evidence="8 9">
    <name type="scientific">Phaeomoniella chlamydospora</name>
    <name type="common">Phaeoacremonium chlamydosporum</name>
    <dbReference type="NCBI Taxonomy" id="158046"/>
    <lineage>
        <taxon>Eukaryota</taxon>
        <taxon>Fungi</taxon>
        <taxon>Dikarya</taxon>
        <taxon>Ascomycota</taxon>
        <taxon>Pezizomycotina</taxon>
        <taxon>Eurotiomycetes</taxon>
        <taxon>Chaetothyriomycetidae</taxon>
        <taxon>Phaeomoniellales</taxon>
        <taxon>Phaeomoniellaceae</taxon>
        <taxon>Phaeomoniella</taxon>
    </lineage>
</organism>
<dbReference type="InterPro" id="IPR010920">
    <property type="entry name" value="LSM_dom_sf"/>
</dbReference>
<dbReference type="InterPro" id="IPR025762">
    <property type="entry name" value="DFDF"/>
</dbReference>
<dbReference type="Proteomes" id="UP000053317">
    <property type="component" value="Unassembled WGS sequence"/>
</dbReference>
<feature type="compositionally biased region" description="Pro residues" evidence="3">
    <location>
        <begin position="151"/>
        <end position="179"/>
    </location>
</feature>
<evidence type="ECO:0000259" key="7">
    <source>
        <dbReference type="PROSITE" id="PS52002"/>
    </source>
</evidence>
<feature type="short sequence motif" description="TFG box" evidence="2">
    <location>
        <begin position="506"/>
        <end position="526"/>
    </location>
</feature>
<dbReference type="CDD" id="cd01736">
    <property type="entry name" value="LSm14_N"/>
    <property type="match status" value="1"/>
</dbReference>
<dbReference type="OrthoDB" id="21539at2759"/>
<reference evidence="8 9" key="2">
    <citation type="submission" date="2015-05" db="EMBL/GenBank/DDBJ databases">
        <authorList>
            <person name="Morales-Cruz A."/>
            <person name="Amrine K.C."/>
            <person name="Cantu D."/>
        </authorList>
    </citation>
    <scope>NUCLEOTIDE SEQUENCE [LARGE SCALE GENOMIC DNA]</scope>
    <source>
        <strain evidence="8">UCRPC4</strain>
    </source>
</reference>
<dbReference type="GO" id="GO:0000932">
    <property type="term" value="C:P-body"/>
    <property type="evidence" value="ECO:0007669"/>
    <property type="project" value="TreeGrafter"/>
</dbReference>
<dbReference type="PANTHER" id="PTHR13586:SF0">
    <property type="entry name" value="TRAILER HITCH, ISOFORM H"/>
    <property type="match status" value="1"/>
</dbReference>
<feature type="compositionally biased region" description="Low complexity" evidence="3">
    <location>
        <begin position="279"/>
        <end position="289"/>
    </location>
</feature>
<evidence type="ECO:0000259" key="5">
    <source>
        <dbReference type="PROSITE" id="PS51513"/>
    </source>
</evidence>
<feature type="compositionally biased region" description="Pro residues" evidence="3">
    <location>
        <begin position="208"/>
        <end position="220"/>
    </location>
</feature>
<evidence type="ECO:0000313" key="9">
    <source>
        <dbReference type="Proteomes" id="UP000053317"/>
    </source>
</evidence>
<dbReference type="PROSITE" id="PS51536">
    <property type="entry name" value="TFG"/>
    <property type="match status" value="1"/>
</dbReference>
<evidence type="ECO:0000313" key="8">
    <source>
        <dbReference type="EMBL" id="KKY18445.1"/>
    </source>
</evidence>
<feature type="domain" description="TFG box profile" evidence="6">
    <location>
        <begin position="506"/>
        <end position="526"/>
    </location>
</feature>
<dbReference type="InterPro" id="IPR025761">
    <property type="entry name" value="FFD_box"/>
</dbReference>
<proteinExistence type="predicted"/>
<name>A0A0G2GNQ1_PHACM</name>
<dbReference type="SMART" id="SM01271">
    <property type="entry name" value="LSM14"/>
    <property type="match status" value="1"/>
</dbReference>
<dbReference type="SMART" id="SM01199">
    <property type="entry name" value="FDF"/>
    <property type="match status" value="1"/>
</dbReference>
<dbReference type="GO" id="GO:0003729">
    <property type="term" value="F:mRNA binding"/>
    <property type="evidence" value="ECO:0007669"/>
    <property type="project" value="TreeGrafter"/>
</dbReference>
<feature type="short sequence motif" description="FFD box" evidence="1">
    <location>
        <begin position="480"/>
        <end position="496"/>
    </location>
</feature>
<feature type="compositionally biased region" description="Low complexity" evidence="3">
    <location>
        <begin position="320"/>
        <end position="334"/>
    </location>
</feature>
<dbReference type="PROSITE" id="PS52002">
    <property type="entry name" value="SM"/>
    <property type="match status" value="1"/>
</dbReference>
<feature type="compositionally biased region" description="Polar residues" evidence="3">
    <location>
        <begin position="470"/>
        <end position="494"/>
    </location>
</feature>
<dbReference type="Pfam" id="PF09532">
    <property type="entry name" value="FDF"/>
    <property type="match status" value="1"/>
</dbReference>
<feature type="region of interest" description="Disordered" evidence="3">
    <location>
        <begin position="93"/>
        <end position="289"/>
    </location>
</feature>
<evidence type="ECO:0000259" key="4">
    <source>
        <dbReference type="PROSITE" id="PS51512"/>
    </source>
</evidence>
<feature type="compositionally biased region" description="Polar residues" evidence="3">
    <location>
        <begin position="449"/>
        <end position="461"/>
    </location>
</feature>
<keyword evidence="9" id="KW-1185">Reference proteome</keyword>
<feature type="compositionally biased region" description="Gly residues" evidence="3">
    <location>
        <begin position="544"/>
        <end position="567"/>
    </location>
</feature>
<evidence type="ECO:0000259" key="6">
    <source>
        <dbReference type="PROSITE" id="PS51536"/>
    </source>
</evidence>